<name>A0ABU3Q8S5_9SPHN</name>
<sequence length="44" mass="4993">MTGARGHIKYPETHRLADRIITSQLHEIGEMKRLAGYISIGRQS</sequence>
<comment type="caution">
    <text evidence="1">The sequence shown here is derived from an EMBL/GenBank/DDBJ whole genome shotgun (WGS) entry which is preliminary data.</text>
</comment>
<reference evidence="1 2" key="1">
    <citation type="submission" date="2023-05" db="EMBL/GenBank/DDBJ databases">
        <authorList>
            <person name="Guo Y."/>
        </authorList>
    </citation>
    <scope>NUCLEOTIDE SEQUENCE [LARGE SCALE GENOMIC DNA]</scope>
    <source>
        <strain evidence="1 2">GR2756</strain>
    </source>
</reference>
<dbReference type="EMBL" id="JAVUPU010000004">
    <property type="protein sequence ID" value="MDT9599383.1"/>
    <property type="molecule type" value="Genomic_DNA"/>
</dbReference>
<proteinExistence type="predicted"/>
<dbReference type="Proteomes" id="UP001259572">
    <property type="component" value="Unassembled WGS sequence"/>
</dbReference>
<evidence type="ECO:0000313" key="1">
    <source>
        <dbReference type="EMBL" id="MDT9599383.1"/>
    </source>
</evidence>
<dbReference type="RefSeq" id="WP_315726232.1">
    <property type="nucleotide sequence ID" value="NZ_JAVUPU010000004.1"/>
</dbReference>
<accession>A0ABU3Q8S5</accession>
<organism evidence="1 2">
    <name type="scientific">Sphingosinicella rhizophila</name>
    <dbReference type="NCBI Taxonomy" id="3050082"/>
    <lineage>
        <taxon>Bacteria</taxon>
        <taxon>Pseudomonadati</taxon>
        <taxon>Pseudomonadota</taxon>
        <taxon>Alphaproteobacteria</taxon>
        <taxon>Sphingomonadales</taxon>
        <taxon>Sphingosinicellaceae</taxon>
        <taxon>Sphingosinicella</taxon>
    </lineage>
</organism>
<evidence type="ECO:0000313" key="2">
    <source>
        <dbReference type="Proteomes" id="UP001259572"/>
    </source>
</evidence>
<keyword evidence="2" id="KW-1185">Reference proteome</keyword>
<gene>
    <name evidence="1" type="ORF">RQX22_10525</name>
</gene>
<protein>
    <submittedName>
        <fullName evidence="1">Uncharacterized protein</fullName>
    </submittedName>
</protein>